<accession>A0AAD9Z4W6</accession>
<evidence type="ECO:0000256" key="1">
    <source>
        <dbReference type="SAM" id="MobiDB-lite"/>
    </source>
</evidence>
<feature type="region of interest" description="Disordered" evidence="1">
    <location>
        <begin position="307"/>
        <end position="391"/>
    </location>
</feature>
<dbReference type="InterPro" id="IPR003615">
    <property type="entry name" value="HNH_nuc"/>
</dbReference>
<comment type="caution">
    <text evidence="3">The sequence shown here is derived from an EMBL/GenBank/DDBJ whole genome shotgun (WGS) entry which is preliminary data.</text>
</comment>
<proteinExistence type="predicted"/>
<evidence type="ECO:0000259" key="2">
    <source>
        <dbReference type="Pfam" id="PF13391"/>
    </source>
</evidence>
<protein>
    <recommendedName>
        <fullName evidence="2">HNH nuclease domain-containing protein</fullName>
    </recommendedName>
</protein>
<feature type="domain" description="HNH nuclease" evidence="2">
    <location>
        <begin position="164"/>
        <end position="230"/>
    </location>
</feature>
<dbReference type="Proteomes" id="UP001276659">
    <property type="component" value="Unassembled WGS sequence"/>
</dbReference>
<name>A0AAD9Z4W6_9LECA</name>
<evidence type="ECO:0000313" key="3">
    <source>
        <dbReference type="EMBL" id="KAK3171689.1"/>
    </source>
</evidence>
<gene>
    <name evidence="3" type="ORF">OEA41_003773</name>
</gene>
<feature type="compositionally biased region" description="Low complexity" evidence="1">
    <location>
        <begin position="373"/>
        <end position="389"/>
    </location>
</feature>
<keyword evidence="4" id="KW-1185">Reference proteome</keyword>
<dbReference type="AlphaFoldDB" id="A0AAD9Z4W6"/>
<reference evidence="3" key="1">
    <citation type="submission" date="2022-11" db="EMBL/GenBank/DDBJ databases">
        <title>Chromosomal genome sequence assembly and mating type (MAT) locus characterization of the leprose asexual lichenized fungus Lepraria neglecta (Nyl.) Erichsen.</title>
        <authorList>
            <person name="Allen J.L."/>
            <person name="Pfeffer B."/>
        </authorList>
    </citation>
    <scope>NUCLEOTIDE SEQUENCE</scope>
    <source>
        <strain evidence="3">Allen 5258</strain>
    </source>
</reference>
<evidence type="ECO:0000313" key="4">
    <source>
        <dbReference type="Proteomes" id="UP001276659"/>
    </source>
</evidence>
<dbReference type="Pfam" id="PF13391">
    <property type="entry name" value="HNH_2"/>
    <property type="match status" value="1"/>
</dbReference>
<sequence>MTVISTNRGHKISFKHPGYSDDFGQNIIFTLHAPDHPNGGLHYSTALLACAIVSGNAWYGYLTESRGGEILQPGWDGLLLGRSYYFYVPNDRHQGSETSSSSSSEAYRYPVCPSFEHWQFPHDNMPSWWPTTIVAEDLIEDSDPLAPPSASNLTAHILRRDRKCLVTGSKDYIERAHLCPRAELEWFLKNSMSQYNNLTLPGDYLVDDFSNAVALRPDLHRAFDDRKFVVIPKQSKWVIHFLESTNDLNRMYHNTNVPLSSGVSPLFMLVRFAWTMFPMIRPFLDVGLPRNLRLVVKRDDRNAEDVRTISGQELKDISAPGRARSTSPKKPKRKADSDANPADDLGYQCTKRRKFSTKSITRPRPSPPSVTEPVLLPQSSSSTLSDGSPTDFRTLKRRWLKAQRPSDPHIICCDYDAAEQADRLGLEGKCENGGAHLCLECLGAVYAEELPELPDKGLE</sequence>
<dbReference type="EMBL" id="JASNWA010000008">
    <property type="protein sequence ID" value="KAK3171689.1"/>
    <property type="molecule type" value="Genomic_DNA"/>
</dbReference>
<organism evidence="3 4">
    <name type="scientific">Lepraria neglecta</name>
    <dbReference type="NCBI Taxonomy" id="209136"/>
    <lineage>
        <taxon>Eukaryota</taxon>
        <taxon>Fungi</taxon>
        <taxon>Dikarya</taxon>
        <taxon>Ascomycota</taxon>
        <taxon>Pezizomycotina</taxon>
        <taxon>Lecanoromycetes</taxon>
        <taxon>OSLEUM clade</taxon>
        <taxon>Lecanoromycetidae</taxon>
        <taxon>Lecanorales</taxon>
        <taxon>Lecanorineae</taxon>
        <taxon>Stereocaulaceae</taxon>
        <taxon>Lepraria</taxon>
    </lineage>
</organism>